<organism evidence="6 7">
    <name type="scientific">Wickerhamomyces pijperi</name>
    <name type="common">Yeast</name>
    <name type="synonym">Pichia pijperi</name>
    <dbReference type="NCBI Taxonomy" id="599730"/>
    <lineage>
        <taxon>Eukaryota</taxon>
        <taxon>Fungi</taxon>
        <taxon>Dikarya</taxon>
        <taxon>Ascomycota</taxon>
        <taxon>Saccharomycotina</taxon>
        <taxon>Saccharomycetes</taxon>
        <taxon>Phaffomycetales</taxon>
        <taxon>Wickerhamomycetaceae</taxon>
        <taxon>Wickerhamomyces</taxon>
    </lineage>
</organism>
<keyword evidence="4" id="KW-0723">Serine/threonine-protein kinase</keyword>
<dbReference type="PROSITE" id="PS00108">
    <property type="entry name" value="PROTEIN_KINASE_ST"/>
    <property type="match status" value="1"/>
</dbReference>
<evidence type="ECO:0000313" key="6">
    <source>
        <dbReference type="EMBL" id="KAH3687040.1"/>
    </source>
</evidence>
<dbReference type="PROSITE" id="PS00107">
    <property type="entry name" value="PROTEIN_KINASE_ATP"/>
    <property type="match status" value="1"/>
</dbReference>
<dbReference type="GO" id="GO:0010506">
    <property type="term" value="P:regulation of autophagy"/>
    <property type="evidence" value="ECO:0007669"/>
    <property type="project" value="InterPro"/>
</dbReference>
<sequence>MSIDHNLNGVTINGYQIVKQIGTGAYGLVYLAIDLSTGSRVAIKAVSKINSKKVSKPSELLSTKLVDLFSADPVLENLNTLNLKKLANCDIEKDIPPCPFLKEVCIHLRLHEHPNVISIHQILDFKYCIFIVMDYFDEGDLFVNIVDRQVYTNSISLIKTVFTQLVDVISYCHSRGVYHCDIKPENIMVAQHGALLTIGDFGLAVESEFINSNICIGSSYYMPPERLISVNHNLKSDVEYPASSGDLWSLTIILINLTCMRNPWMKASELDLTFKAYLEKPEILKEILPISEELYQILILCLIEDPFKRISLFELRDLVINCPKFTNEGPLSIPETPEEMIKYTQCLVPAYSTTSSIDSIKSVYFESPGESPSHSPVFSNMETLYKQRQLHNHNHQYQNEPSNVLAFLGGNHLVCQCDNNRMKDLKSNYSIMTNVSFNMNGTDFDQLQAGY</sequence>
<reference evidence="6" key="1">
    <citation type="journal article" date="2021" name="Open Biol.">
        <title>Shared evolutionary footprints suggest mitochondrial oxidative damage underlies multiple complex I losses in fungi.</title>
        <authorList>
            <person name="Schikora-Tamarit M.A."/>
            <person name="Marcet-Houben M."/>
            <person name="Nosek J."/>
            <person name="Gabaldon T."/>
        </authorList>
    </citation>
    <scope>NUCLEOTIDE SEQUENCE</scope>
    <source>
        <strain evidence="6">CBS2887</strain>
    </source>
</reference>
<keyword evidence="4" id="KW-0418">Kinase</keyword>
<dbReference type="OrthoDB" id="541276at2759"/>
<feature type="binding site" evidence="3">
    <location>
        <position position="44"/>
    </location>
    <ligand>
        <name>ATP</name>
        <dbReference type="ChEBI" id="CHEBI:30616"/>
    </ligand>
</feature>
<evidence type="ECO:0000313" key="7">
    <source>
        <dbReference type="Proteomes" id="UP000774326"/>
    </source>
</evidence>
<dbReference type="Pfam" id="PF00069">
    <property type="entry name" value="Pkinase"/>
    <property type="match status" value="1"/>
</dbReference>
<feature type="domain" description="Protein kinase" evidence="5">
    <location>
        <begin position="15"/>
        <end position="325"/>
    </location>
</feature>
<dbReference type="PANTHER" id="PTHR24348:SF71">
    <property type="entry name" value="PROTEIN KINASE DOMAIN-CONTAINING PROTEIN"/>
    <property type="match status" value="1"/>
</dbReference>
<dbReference type="EMBL" id="JAEUBG010001039">
    <property type="protein sequence ID" value="KAH3687040.1"/>
    <property type="molecule type" value="Genomic_DNA"/>
</dbReference>
<proteinExistence type="inferred from homology"/>
<keyword evidence="4" id="KW-0808">Transferase</keyword>
<evidence type="ECO:0000256" key="3">
    <source>
        <dbReference type="PROSITE-ProRule" id="PRU10141"/>
    </source>
</evidence>
<evidence type="ECO:0000256" key="1">
    <source>
        <dbReference type="ARBA" id="ARBA00022741"/>
    </source>
</evidence>
<dbReference type="Gene3D" id="3.30.200.20">
    <property type="entry name" value="Phosphorylase Kinase, domain 1"/>
    <property type="match status" value="1"/>
</dbReference>
<name>A0A9P8QCK6_WICPI</name>
<dbReference type="SUPFAM" id="SSF56112">
    <property type="entry name" value="Protein kinase-like (PK-like)"/>
    <property type="match status" value="1"/>
</dbReference>
<dbReference type="InterPro" id="IPR008271">
    <property type="entry name" value="Ser/Thr_kinase_AS"/>
</dbReference>
<dbReference type="GO" id="GO:0005524">
    <property type="term" value="F:ATP binding"/>
    <property type="evidence" value="ECO:0007669"/>
    <property type="project" value="UniProtKB-UniRule"/>
</dbReference>
<dbReference type="InterPro" id="IPR000719">
    <property type="entry name" value="Prot_kinase_dom"/>
</dbReference>
<accession>A0A9P8QCK6</accession>
<dbReference type="PROSITE" id="PS50011">
    <property type="entry name" value="PROTEIN_KINASE_DOM"/>
    <property type="match status" value="1"/>
</dbReference>
<reference evidence="6" key="2">
    <citation type="submission" date="2021-01" db="EMBL/GenBank/DDBJ databases">
        <authorList>
            <person name="Schikora-Tamarit M.A."/>
        </authorList>
    </citation>
    <scope>NUCLEOTIDE SEQUENCE</scope>
    <source>
        <strain evidence="6">CBS2887</strain>
    </source>
</reference>
<evidence type="ECO:0000259" key="5">
    <source>
        <dbReference type="PROSITE" id="PS50011"/>
    </source>
</evidence>
<dbReference type="Proteomes" id="UP000774326">
    <property type="component" value="Unassembled WGS sequence"/>
</dbReference>
<dbReference type="AlphaFoldDB" id="A0A9P8QCK6"/>
<dbReference type="Gene3D" id="1.10.510.10">
    <property type="entry name" value="Transferase(Phosphotransferase) domain 1"/>
    <property type="match status" value="1"/>
</dbReference>
<dbReference type="GO" id="GO:0005737">
    <property type="term" value="C:cytoplasm"/>
    <property type="evidence" value="ECO:0007669"/>
    <property type="project" value="TreeGrafter"/>
</dbReference>
<gene>
    <name evidence="6" type="ORF">WICPIJ_001984</name>
</gene>
<comment type="caution">
    <text evidence="6">The sequence shown here is derived from an EMBL/GenBank/DDBJ whole genome shotgun (WGS) entry which is preliminary data.</text>
</comment>
<keyword evidence="7" id="KW-1185">Reference proteome</keyword>
<comment type="similarity">
    <text evidence="4">Belongs to the protein kinase superfamily.</text>
</comment>
<dbReference type="InterPro" id="IPR045269">
    <property type="entry name" value="Atg1-like"/>
</dbReference>
<dbReference type="GO" id="GO:0004674">
    <property type="term" value="F:protein serine/threonine kinase activity"/>
    <property type="evidence" value="ECO:0007669"/>
    <property type="project" value="UniProtKB-KW"/>
</dbReference>
<evidence type="ECO:0000256" key="2">
    <source>
        <dbReference type="ARBA" id="ARBA00022840"/>
    </source>
</evidence>
<evidence type="ECO:0000256" key="4">
    <source>
        <dbReference type="RuleBase" id="RU000304"/>
    </source>
</evidence>
<dbReference type="PANTHER" id="PTHR24348">
    <property type="entry name" value="SERINE/THREONINE-PROTEIN KINASE UNC-51-RELATED"/>
    <property type="match status" value="1"/>
</dbReference>
<dbReference type="InterPro" id="IPR017441">
    <property type="entry name" value="Protein_kinase_ATP_BS"/>
</dbReference>
<keyword evidence="2 3" id="KW-0067">ATP-binding</keyword>
<protein>
    <recommendedName>
        <fullName evidence="5">Protein kinase domain-containing protein</fullName>
    </recommendedName>
</protein>
<dbReference type="InterPro" id="IPR011009">
    <property type="entry name" value="Kinase-like_dom_sf"/>
</dbReference>
<keyword evidence="1 3" id="KW-0547">Nucleotide-binding</keyword>
<dbReference type="SMART" id="SM00220">
    <property type="entry name" value="S_TKc"/>
    <property type="match status" value="1"/>
</dbReference>